<keyword evidence="6" id="KW-0961">Cell wall biogenesis/degradation</keyword>
<dbReference type="SUPFAM" id="SSF55729">
    <property type="entry name" value="Acyl-CoA N-acyltransferases (Nat)"/>
    <property type="match status" value="2"/>
</dbReference>
<proteinExistence type="inferred from homology"/>
<evidence type="ECO:0000256" key="4">
    <source>
        <dbReference type="ARBA" id="ARBA00022984"/>
    </source>
</evidence>
<dbReference type="PANTHER" id="PTHR36174">
    <property type="entry name" value="LIPID II:GLYCINE GLYCYLTRANSFERASE"/>
    <property type="match status" value="1"/>
</dbReference>
<evidence type="ECO:0000256" key="3">
    <source>
        <dbReference type="ARBA" id="ARBA00022960"/>
    </source>
</evidence>
<evidence type="ECO:0000256" key="2">
    <source>
        <dbReference type="ARBA" id="ARBA00022679"/>
    </source>
</evidence>
<dbReference type="InterPro" id="IPR016181">
    <property type="entry name" value="Acyl_CoA_acyltransferase"/>
</dbReference>
<evidence type="ECO:0000256" key="1">
    <source>
        <dbReference type="ARBA" id="ARBA00009943"/>
    </source>
</evidence>
<keyword evidence="8" id="KW-1185">Reference proteome</keyword>
<evidence type="ECO:0000313" key="8">
    <source>
        <dbReference type="Proteomes" id="UP000239297"/>
    </source>
</evidence>
<comment type="similarity">
    <text evidence="1">Belongs to the FemABX family.</text>
</comment>
<organism evidence="7 8">
    <name type="scientific">Arthrobacter pityocampae</name>
    <dbReference type="NCBI Taxonomy" id="547334"/>
    <lineage>
        <taxon>Bacteria</taxon>
        <taxon>Bacillati</taxon>
        <taxon>Actinomycetota</taxon>
        <taxon>Actinomycetes</taxon>
        <taxon>Micrococcales</taxon>
        <taxon>Micrococcaceae</taxon>
        <taxon>Arthrobacter</taxon>
    </lineage>
</organism>
<dbReference type="Pfam" id="PF02388">
    <property type="entry name" value="FemAB"/>
    <property type="match status" value="2"/>
</dbReference>
<dbReference type="EMBL" id="PRKW01000003">
    <property type="protein sequence ID" value="PPB49629.1"/>
    <property type="molecule type" value="Genomic_DNA"/>
</dbReference>
<accession>A0A2S5IYJ2</accession>
<dbReference type="AlphaFoldDB" id="A0A2S5IYJ2"/>
<gene>
    <name evidence="7" type="ORF">C4K88_08075</name>
</gene>
<dbReference type="GO" id="GO:0071555">
    <property type="term" value="P:cell wall organization"/>
    <property type="evidence" value="ECO:0007669"/>
    <property type="project" value="UniProtKB-KW"/>
</dbReference>
<keyword evidence="4" id="KW-0573">Peptidoglycan synthesis</keyword>
<keyword evidence="2" id="KW-0808">Transferase</keyword>
<dbReference type="GO" id="GO:0009252">
    <property type="term" value="P:peptidoglycan biosynthetic process"/>
    <property type="evidence" value="ECO:0007669"/>
    <property type="project" value="UniProtKB-KW"/>
</dbReference>
<dbReference type="Proteomes" id="UP000239297">
    <property type="component" value="Unassembled WGS sequence"/>
</dbReference>
<dbReference type="OrthoDB" id="9785911at2"/>
<dbReference type="GO" id="GO:0008360">
    <property type="term" value="P:regulation of cell shape"/>
    <property type="evidence" value="ECO:0007669"/>
    <property type="project" value="UniProtKB-KW"/>
</dbReference>
<reference evidence="7 8" key="1">
    <citation type="journal article" date="2014" name="Int. J. Syst. Evol. Microbiol.">
        <title>Arthrobacter pityocampae sp. nov., isolated from Thaumetopoea pityocampa (Lep., Thaumetopoeidae).</title>
        <authorList>
            <person name="Ince I.A."/>
            <person name="Demirbag Z."/>
            <person name="Kati H."/>
        </authorList>
    </citation>
    <scope>NUCLEOTIDE SEQUENCE [LARGE SCALE GENOMIC DNA]</scope>
    <source>
        <strain evidence="7 8">Tp2</strain>
    </source>
</reference>
<name>A0A2S5IYJ2_9MICC</name>
<dbReference type="PROSITE" id="PS51191">
    <property type="entry name" value="FEMABX"/>
    <property type="match status" value="1"/>
</dbReference>
<protein>
    <submittedName>
        <fullName evidence="7">Methicillin resistance protein</fullName>
    </submittedName>
</protein>
<evidence type="ECO:0000313" key="7">
    <source>
        <dbReference type="EMBL" id="PPB49629.1"/>
    </source>
</evidence>
<comment type="caution">
    <text evidence="7">The sequence shown here is derived from an EMBL/GenBank/DDBJ whole genome shotgun (WGS) entry which is preliminary data.</text>
</comment>
<dbReference type="InterPro" id="IPR003447">
    <property type="entry name" value="FEMABX"/>
</dbReference>
<dbReference type="GO" id="GO:0016755">
    <property type="term" value="F:aminoacyltransferase activity"/>
    <property type="evidence" value="ECO:0007669"/>
    <property type="project" value="InterPro"/>
</dbReference>
<keyword evidence="3" id="KW-0133">Cell shape</keyword>
<evidence type="ECO:0000256" key="6">
    <source>
        <dbReference type="ARBA" id="ARBA00023316"/>
    </source>
</evidence>
<keyword evidence="5" id="KW-0012">Acyltransferase</keyword>
<evidence type="ECO:0000256" key="5">
    <source>
        <dbReference type="ARBA" id="ARBA00023315"/>
    </source>
</evidence>
<dbReference type="Gene3D" id="3.40.630.30">
    <property type="match status" value="2"/>
</dbReference>
<sequence>MSLSVSPCPDRALWDTIVNELGGHPQQLWGWGATKAAHGWSVDRVIVREDDVVVAAAQVLCRSLPFPLRRLAYIPRGPQALPGREADALEALVGYVRAAHPSVALSIEPDWDEASDAVRALPGAGWKASTNTILIGRTLILDLRRSEEDLLADMTKKHRQYIRKSGREGLDLRRVVRSELPACLDVYRVTAERAGFGIHEDSYYLDIFDNLGDASPVYAAFQGTDVVAFLWLSTTDATSFELYGGMTDEGERLRANYALKWFAISEMKARGVHRYDFNGLLNDGVSRFKMGWAKHEDQLAGTWDYPLSPLYPVFSRALPVAKRGMQLARRQAGRAVGAARRVRAGRAS</sequence>
<dbReference type="InterPro" id="IPR050644">
    <property type="entry name" value="PG_Glycine_Bridge_Synth"/>
</dbReference>
<dbReference type="PANTHER" id="PTHR36174:SF1">
    <property type="entry name" value="LIPID II:GLYCINE GLYCYLTRANSFERASE"/>
    <property type="match status" value="1"/>
</dbReference>
<dbReference type="RefSeq" id="WP_104121115.1">
    <property type="nucleotide sequence ID" value="NZ_PRKW01000003.1"/>
</dbReference>